<dbReference type="OrthoDB" id="9802835at2"/>
<feature type="compositionally biased region" description="Basic and acidic residues" evidence="2">
    <location>
        <begin position="90"/>
        <end position="99"/>
    </location>
</feature>
<dbReference type="STRING" id="1331007.AALB_0843"/>
<gene>
    <name evidence="3" type="ORF">AALB_0843</name>
</gene>
<evidence type="ECO:0000313" key="4">
    <source>
        <dbReference type="Proteomes" id="UP000014461"/>
    </source>
</evidence>
<dbReference type="GO" id="GO:0003723">
    <property type="term" value="F:RNA binding"/>
    <property type="evidence" value="ECO:0007669"/>
    <property type="project" value="UniProtKB-KW"/>
</dbReference>
<dbReference type="RefSeq" id="WP_016400531.1">
    <property type="nucleotide sequence ID" value="NZ_BARX01000004.1"/>
</dbReference>
<evidence type="ECO:0000256" key="1">
    <source>
        <dbReference type="PROSITE-ProRule" id="PRU00182"/>
    </source>
</evidence>
<keyword evidence="4" id="KW-1185">Reference proteome</keyword>
<dbReference type="Proteomes" id="UP000014461">
    <property type="component" value="Unassembled WGS sequence"/>
</dbReference>
<proteinExistence type="predicted"/>
<dbReference type="Pfam" id="PF13275">
    <property type="entry name" value="S4_2"/>
    <property type="match status" value="1"/>
</dbReference>
<dbReference type="InterPro" id="IPR036986">
    <property type="entry name" value="S4_RNA-bd_sf"/>
</dbReference>
<dbReference type="EMBL" id="BARX01000004">
    <property type="protein sequence ID" value="GAD00763.1"/>
    <property type="molecule type" value="Genomic_DNA"/>
</dbReference>
<evidence type="ECO:0000313" key="3">
    <source>
        <dbReference type="EMBL" id="GAD00763.1"/>
    </source>
</evidence>
<feature type="compositionally biased region" description="Basic residues" evidence="2">
    <location>
        <begin position="100"/>
        <end position="109"/>
    </location>
</feature>
<name>R9PHM3_AGAAL</name>
<dbReference type="PROSITE" id="PS50889">
    <property type="entry name" value="S4"/>
    <property type="match status" value="1"/>
</dbReference>
<dbReference type="Gene3D" id="3.10.290.10">
    <property type="entry name" value="RNA-binding S4 domain"/>
    <property type="match status" value="1"/>
</dbReference>
<sequence length="141" mass="15732">MNNPEDSPEEIEVEATEVYVDEQPIELYKVLKIGNLVNGGGEAKMAIAEGYVGLNGELEQRKRKKVYADDIIEFNGQFLYVVCDQPITEPEPKSVEKKGSNKQKNKGNKASKPSQKPTAAKQPNEKQAQRNAKTGRHSIKF</sequence>
<dbReference type="CDD" id="cd00165">
    <property type="entry name" value="S4"/>
    <property type="match status" value="1"/>
</dbReference>
<keyword evidence="1" id="KW-0694">RNA-binding</keyword>
<dbReference type="AlphaFoldDB" id="R9PHM3"/>
<dbReference type="SUPFAM" id="SSF55174">
    <property type="entry name" value="Alpha-L RNA-binding motif"/>
    <property type="match status" value="1"/>
</dbReference>
<accession>R9PHM3</accession>
<comment type="caution">
    <text evidence="3">The sequence shown here is derived from an EMBL/GenBank/DDBJ whole genome shotgun (WGS) entry which is preliminary data.</text>
</comment>
<reference evidence="3" key="1">
    <citation type="journal article" date="2013" name="Genome Announc.">
        <title>Draft Genome Sequence of Agarivorans albus Strain MKT 106T, an Agarolytic Marine Bacterium.</title>
        <authorList>
            <person name="Yasuike M."/>
            <person name="Nakamura Y."/>
            <person name="Kai W."/>
            <person name="Fujiwara A."/>
            <person name="Fukui Y."/>
            <person name="Satomi M."/>
            <person name="Sano M."/>
        </authorList>
    </citation>
    <scope>NUCLEOTIDE SEQUENCE [LARGE SCALE GENOMIC DNA]</scope>
</reference>
<organism evidence="3 4">
    <name type="scientific">Agarivorans albus MKT 106</name>
    <dbReference type="NCBI Taxonomy" id="1331007"/>
    <lineage>
        <taxon>Bacteria</taxon>
        <taxon>Pseudomonadati</taxon>
        <taxon>Pseudomonadota</taxon>
        <taxon>Gammaproteobacteria</taxon>
        <taxon>Alteromonadales</taxon>
        <taxon>Alteromonadaceae</taxon>
        <taxon>Agarivorans</taxon>
    </lineage>
</organism>
<evidence type="ECO:0000256" key="2">
    <source>
        <dbReference type="SAM" id="MobiDB-lite"/>
    </source>
</evidence>
<protein>
    <submittedName>
        <fullName evidence="3">Uncharacterized protein</fullName>
    </submittedName>
</protein>
<feature type="region of interest" description="Disordered" evidence="2">
    <location>
        <begin position="89"/>
        <end position="141"/>
    </location>
</feature>